<proteinExistence type="predicted"/>
<name>A0A9N7NS58_STRHE</name>
<accession>A0A9N7NS58</accession>
<feature type="non-terminal residue" evidence="1">
    <location>
        <position position="117"/>
    </location>
</feature>
<evidence type="ECO:0000313" key="2">
    <source>
        <dbReference type="Proteomes" id="UP001153555"/>
    </source>
</evidence>
<reference evidence="1" key="1">
    <citation type="submission" date="2019-12" db="EMBL/GenBank/DDBJ databases">
        <authorList>
            <person name="Scholes J."/>
        </authorList>
    </citation>
    <scope>NUCLEOTIDE SEQUENCE</scope>
</reference>
<gene>
    <name evidence="1" type="ORF">SHERM_07571</name>
</gene>
<dbReference type="AlphaFoldDB" id="A0A9N7NS58"/>
<dbReference type="EMBL" id="CACSLK010034598">
    <property type="protein sequence ID" value="CAA0841695.1"/>
    <property type="molecule type" value="Genomic_DNA"/>
</dbReference>
<evidence type="ECO:0000313" key="1">
    <source>
        <dbReference type="EMBL" id="CAA0841695.1"/>
    </source>
</evidence>
<protein>
    <submittedName>
        <fullName evidence="1">Uncharacterized protein</fullName>
    </submittedName>
</protein>
<organism evidence="1 2">
    <name type="scientific">Striga hermonthica</name>
    <name type="common">Purple witchweed</name>
    <name type="synonym">Buchnera hermonthica</name>
    <dbReference type="NCBI Taxonomy" id="68872"/>
    <lineage>
        <taxon>Eukaryota</taxon>
        <taxon>Viridiplantae</taxon>
        <taxon>Streptophyta</taxon>
        <taxon>Embryophyta</taxon>
        <taxon>Tracheophyta</taxon>
        <taxon>Spermatophyta</taxon>
        <taxon>Magnoliopsida</taxon>
        <taxon>eudicotyledons</taxon>
        <taxon>Gunneridae</taxon>
        <taxon>Pentapetalae</taxon>
        <taxon>asterids</taxon>
        <taxon>lamiids</taxon>
        <taxon>Lamiales</taxon>
        <taxon>Orobanchaceae</taxon>
        <taxon>Buchnereae</taxon>
        <taxon>Striga</taxon>
    </lineage>
</organism>
<feature type="non-terminal residue" evidence="1">
    <location>
        <position position="1"/>
    </location>
</feature>
<dbReference type="Proteomes" id="UP001153555">
    <property type="component" value="Unassembled WGS sequence"/>
</dbReference>
<comment type="caution">
    <text evidence="1">The sequence shown here is derived from an EMBL/GenBank/DDBJ whole genome shotgun (WGS) entry which is preliminary data.</text>
</comment>
<sequence>ASQPVARYCSYARRRAQRTPTRTAAQPVLFAYATARCTPSSVPRNARTPTSSAPRTLASVHARQHAQQCASSAQQASVLPDSTAECPVIPARVARVPVACLLHAVAPGSARAYQCRR</sequence>
<keyword evidence="2" id="KW-1185">Reference proteome</keyword>